<dbReference type="PANTHER" id="PTHR43394:SF14">
    <property type="entry name" value="TRANSPORTER 2, ATP BINDING CASSETTE SUBFAMILY B"/>
    <property type="match status" value="1"/>
</dbReference>
<dbReference type="Ensembl" id="ENSATET00000013530.3">
    <property type="protein sequence ID" value="ENSATEP00000013313.1"/>
    <property type="gene ID" value="ENSATEG00000009312.3"/>
</dbReference>
<evidence type="ECO:0000256" key="5">
    <source>
        <dbReference type="ARBA" id="ARBA00022741"/>
    </source>
</evidence>
<dbReference type="GO" id="GO:0015421">
    <property type="term" value="F:ABC-type oligopeptide transporter activity"/>
    <property type="evidence" value="ECO:0007669"/>
    <property type="project" value="TreeGrafter"/>
</dbReference>
<feature type="domain" description="ABC transmembrane type-1" evidence="13">
    <location>
        <begin position="156"/>
        <end position="438"/>
    </location>
</feature>
<keyword evidence="8" id="KW-1278">Translocase</keyword>
<organism evidence="14 15">
    <name type="scientific">Anabas testudineus</name>
    <name type="common">Climbing perch</name>
    <name type="synonym">Anthias testudineus</name>
    <dbReference type="NCBI Taxonomy" id="64144"/>
    <lineage>
        <taxon>Eukaryota</taxon>
        <taxon>Metazoa</taxon>
        <taxon>Chordata</taxon>
        <taxon>Craniata</taxon>
        <taxon>Vertebrata</taxon>
        <taxon>Euteleostomi</taxon>
        <taxon>Actinopterygii</taxon>
        <taxon>Neopterygii</taxon>
        <taxon>Teleostei</taxon>
        <taxon>Neoteleostei</taxon>
        <taxon>Acanthomorphata</taxon>
        <taxon>Anabantaria</taxon>
        <taxon>Anabantiformes</taxon>
        <taxon>Anabantoidei</taxon>
        <taxon>Anabantidae</taxon>
        <taxon>Anabas</taxon>
    </lineage>
</organism>
<evidence type="ECO:0000256" key="7">
    <source>
        <dbReference type="ARBA" id="ARBA00022856"/>
    </source>
</evidence>
<evidence type="ECO:0000313" key="14">
    <source>
        <dbReference type="Ensembl" id="ENSATEP00000013313.1"/>
    </source>
</evidence>
<keyword evidence="6" id="KW-0067">ATP-binding</keyword>
<reference evidence="14" key="3">
    <citation type="submission" date="2025-09" db="UniProtKB">
        <authorList>
            <consortium name="Ensembl"/>
        </authorList>
    </citation>
    <scope>IDENTIFICATION</scope>
</reference>
<dbReference type="GeneTree" id="ENSGT00940000166090"/>
<name>A0A3Q1I7L0_ANATE</name>
<dbReference type="GeneID" id="113156263"/>
<keyword evidence="3" id="KW-0813">Transport</keyword>
<feature type="transmembrane region" description="Helical" evidence="11">
    <location>
        <begin position="192"/>
        <end position="222"/>
    </location>
</feature>
<evidence type="ECO:0000256" key="1">
    <source>
        <dbReference type="ARBA" id="ARBA00004127"/>
    </source>
</evidence>
<dbReference type="InterPro" id="IPR011527">
    <property type="entry name" value="ABC1_TM_dom"/>
</dbReference>
<feature type="domain" description="ABC transporter" evidence="12">
    <location>
        <begin position="471"/>
        <end position="706"/>
    </location>
</feature>
<dbReference type="InterPro" id="IPR027417">
    <property type="entry name" value="P-loop_NTPase"/>
</dbReference>
<comment type="similarity">
    <text evidence="2">Belongs to the ABC transporter superfamily. ABCB family. MHC peptide exporter (TC 3.A.1.209) subfamily.</text>
</comment>
<evidence type="ECO:0000256" key="3">
    <source>
        <dbReference type="ARBA" id="ARBA00022448"/>
    </source>
</evidence>
<reference evidence="14" key="2">
    <citation type="submission" date="2025-08" db="UniProtKB">
        <authorList>
            <consortium name="Ensembl"/>
        </authorList>
    </citation>
    <scope>IDENTIFICATION</scope>
</reference>
<evidence type="ECO:0000256" key="10">
    <source>
        <dbReference type="ARBA" id="ARBA00023136"/>
    </source>
</evidence>
<dbReference type="InterPro" id="IPR036640">
    <property type="entry name" value="ABC1_TM_sf"/>
</dbReference>
<feature type="transmembrane region" description="Helical" evidence="11">
    <location>
        <begin position="153"/>
        <end position="172"/>
    </location>
</feature>
<keyword evidence="10 11" id="KW-0472">Membrane</keyword>
<dbReference type="FunCoup" id="A0A3Q1I7L0">
    <property type="interactions" value="102"/>
</dbReference>
<evidence type="ECO:0000256" key="4">
    <source>
        <dbReference type="ARBA" id="ARBA00022692"/>
    </source>
</evidence>
<protein>
    <recommendedName>
        <fullName evidence="16">Transporter associated with antigen processing, subunit type t, teleost specific</fullName>
    </recommendedName>
</protein>
<dbReference type="CTD" id="556826"/>
<dbReference type="InterPro" id="IPR003593">
    <property type="entry name" value="AAA+_ATPase"/>
</dbReference>
<evidence type="ECO:0008006" key="16">
    <source>
        <dbReference type="Google" id="ProtNLM"/>
    </source>
</evidence>
<dbReference type="AlphaFoldDB" id="A0A3Q1I7L0"/>
<proteinExistence type="inferred from homology"/>
<accession>A0A3Q1I7L0</accession>
<dbReference type="SUPFAM" id="SSF52540">
    <property type="entry name" value="P-loop containing nucleoside triphosphate hydrolases"/>
    <property type="match status" value="1"/>
</dbReference>
<keyword evidence="5" id="KW-0547">Nucleotide-binding</keyword>
<evidence type="ECO:0000256" key="9">
    <source>
        <dbReference type="ARBA" id="ARBA00022989"/>
    </source>
</evidence>
<keyword evidence="4 11" id="KW-0812">Transmembrane</keyword>
<evidence type="ECO:0000256" key="11">
    <source>
        <dbReference type="SAM" id="Phobius"/>
    </source>
</evidence>
<dbReference type="GO" id="GO:0012505">
    <property type="term" value="C:endomembrane system"/>
    <property type="evidence" value="ECO:0007669"/>
    <property type="project" value="UniProtKB-SubCell"/>
</dbReference>
<dbReference type="PROSITE" id="PS50893">
    <property type="entry name" value="ABC_TRANSPORTER_2"/>
    <property type="match status" value="1"/>
</dbReference>
<feature type="transmembrane region" description="Helical" evidence="11">
    <location>
        <begin position="70"/>
        <end position="88"/>
    </location>
</feature>
<dbReference type="PROSITE" id="PS50929">
    <property type="entry name" value="ABC_TM1F"/>
    <property type="match status" value="1"/>
</dbReference>
<dbReference type="InParanoid" id="A0A3Q1I7L0"/>
<keyword evidence="7" id="KW-0653">Protein transport</keyword>
<dbReference type="SMART" id="SM00382">
    <property type="entry name" value="AAA"/>
    <property type="match status" value="1"/>
</dbReference>
<sequence length="712" mass="79656">MKEVLVCGLFILFFDAVLCLALWVGLVLLKCSTCGGLAGVWVFGAVKWAILHVFTRVLTDGKPPGELSRLVILVCLLTPVFESGRILMMPPSETYMGPPYDFSMVLLGLMSSSLACVIWEKGLCADGKVKDNNDQNARQLLVRVLKYFKPDSLYLIAAFSFLILGVVCDTFIPLYQGIVIDMLRGQVLQPSFYYAIGQLALISLGSALFSGMRGGIFMCALARLNKRLKHLLFHTLLQQEVHFFEDNNPGRLSSRLHSDVDRMGRTVALNANALVRSTVKTCLMLKVMLGLSWELTVLTCIEMPLLALLQNKYITLTRELKEKTQDCHAQNKDLAFQTVSGICTVRSFKGEKDELRRYNEALDELCQVKRQSGIYSAVFLLVRRLVSLGIKILMLVQARSLMLSGHLSIGSLLSFYLYQKPMSVNLREILYAYGETASTVGVISKVFSYLDRKPKWKKAGELVPEKLQGKIVFQNVTFTYPSEDKPALKSVCMELQPGKMTALVGPSGSGKTSCVSLLKRLYEPQEGQGQILLDGEPLHYYDHKYFHQKMALVSQNPVLFSGSLRYNIEYGLNDCTFEKVEEAAKRTNADGFISDLENGYDTDIGECGRKLSAGQKQCLAIIRALVRDPQVIILDEATSKLDVEAQHTVLQEILACGRTVLVVAHQLKTVEKADHIIFLERGAVVEQGTHQELMAKRGRYYRLKEELFSQQS</sequence>
<evidence type="ECO:0000256" key="6">
    <source>
        <dbReference type="ARBA" id="ARBA00022840"/>
    </source>
</evidence>
<keyword evidence="7" id="KW-0571">Peptide transport</keyword>
<dbReference type="Gene3D" id="1.20.1560.10">
    <property type="entry name" value="ABC transporter type 1, transmembrane domain"/>
    <property type="match status" value="1"/>
</dbReference>
<dbReference type="InterPro" id="IPR039421">
    <property type="entry name" value="Type_1_exporter"/>
</dbReference>
<feature type="transmembrane region" description="Helical" evidence="11">
    <location>
        <begin position="100"/>
        <end position="119"/>
    </location>
</feature>
<dbReference type="OMA" id="ASMDRMF"/>
<dbReference type="InterPro" id="IPR017871">
    <property type="entry name" value="ABC_transporter-like_CS"/>
</dbReference>
<dbReference type="RefSeq" id="XP_026207073.1">
    <property type="nucleotide sequence ID" value="XM_026351288.1"/>
</dbReference>
<evidence type="ECO:0000256" key="8">
    <source>
        <dbReference type="ARBA" id="ARBA00022967"/>
    </source>
</evidence>
<dbReference type="GO" id="GO:0016887">
    <property type="term" value="F:ATP hydrolysis activity"/>
    <property type="evidence" value="ECO:0007669"/>
    <property type="project" value="InterPro"/>
</dbReference>
<dbReference type="GO" id="GO:0016020">
    <property type="term" value="C:membrane"/>
    <property type="evidence" value="ECO:0007669"/>
    <property type="project" value="InterPro"/>
</dbReference>
<feature type="transmembrane region" description="Helical" evidence="11">
    <location>
        <begin position="37"/>
        <end position="58"/>
    </location>
</feature>
<keyword evidence="15" id="KW-1185">Reference proteome</keyword>
<comment type="subcellular location">
    <subcellularLocation>
        <location evidence="1">Endomembrane system</location>
        <topology evidence="1">Multi-pass membrane protein</topology>
    </subcellularLocation>
</comment>
<evidence type="ECO:0000259" key="13">
    <source>
        <dbReference type="PROSITE" id="PS50929"/>
    </source>
</evidence>
<dbReference type="Pfam" id="PF00005">
    <property type="entry name" value="ABC_tran"/>
    <property type="match status" value="1"/>
</dbReference>
<dbReference type="PANTHER" id="PTHR43394">
    <property type="entry name" value="ATP-DEPENDENT PERMEASE MDL1, MITOCHONDRIAL"/>
    <property type="match status" value="1"/>
</dbReference>
<dbReference type="STRING" id="64144.ENSATEP00000013313"/>
<evidence type="ECO:0000256" key="2">
    <source>
        <dbReference type="ARBA" id="ARBA00006493"/>
    </source>
</evidence>
<evidence type="ECO:0000259" key="12">
    <source>
        <dbReference type="PROSITE" id="PS50893"/>
    </source>
</evidence>
<dbReference type="PROSITE" id="PS00211">
    <property type="entry name" value="ABC_TRANSPORTER_1"/>
    <property type="match status" value="1"/>
</dbReference>
<dbReference type="OrthoDB" id="6500128at2759"/>
<dbReference type="Proteomes" id="UP000265040">
    <property type="component" value="Chromosome 19"/>
</dbReference>
<dbReference type="SUPFAM" id="SSF90123">
    <property type="entry name" value="ABC transporter transmembrane region"/>
    <property type="match status" value="1"/>
</dbReference>
<reference evidence="14" key="1">
    <citation type="submission" date="2021-04" db="EMBL/GenBank/DDBJ databases">
        <authorList>
            <consortium name="Wellcome Sanger Institute Data Sharing"/>
        </authorList>
    </citation>
    <scope>NUCLEOTIDE SEQUENCE [LARGE SCALE GENOMIC DNA]</scope>
</reference>
<dbReference type="FunFam" id="3.40.50.300:FF:000140">
    <property type="entry name" value="Lipid A export ATP-binding/permease protein MsbA"/>
    <property type="match status" value="1"/>
</dbReference>
<dbReference type="Pfam" id="PF00664">
    <property type="entry name" value="ABC_membrane"/>
    <property type="match status" value="1"/>
</dbReference>
<dbReference type="GO" id="GO:0005524">
    <property type="term" value="F:ATP binding"/>
    <property type="evidence" value="ECO:0007669"/>
    <property type="project" value="UniProtKB-KW"/>
</dbReference>
<dbReference type="InterPro" id="IPR003439">
    <property type="entry name" value="ABC_transporter-like_ATP-bd"/>
</dbReference>
<keyword evidence="9 11" id="KW-1133">Transmembrane helix</keyword>
<evidence type="ECO:0000313" key="15">
    <source>
        <dbReference type="Proteomes" id="UP000265040"/>
    </source>
</evidence>
<dbReference type="Gene3D" id="3.40.50.300">
    <property type="entry name" value="P-loop containing nucleotide triphosphate hydrolases"/>
    <property type="match status" value="1"/>
</dbReference>